<accession>A0A0G0YRC1</accession>
<feature type="domain" description="Carbohydrate kinase PfkB" evidence="3">
    <location>
        <begin position="36"/>
        <end position="310"/>
    </location>
</feature>
<dbReference type="Proteomes" id="UP000034493">
    <property type="component" value="Unassembled WGS sequence"/>
</dbReference>
<dbReference type="GO" id="GO:0016301">
    <property type="term" value="F:kinase activity"/>
    <property type="evidence" value="ECO:0007669"/>
    <property type="project" value="UniProtKB-KW"/>
</dbReference>
<comment type="caution">
    <text evidence="4">The sequence shown here is derived from an EMBL/GenBank/DDBJ whole genome shotgun (WGS) entry which is preliminary data.</text>
</comment>
<name>A0A0G0YRC1_9BACT</name>
<evidence type="ECO:0000256" key="2">
    <source>
        <dbReference type="ARBA" id="ARBA00022777"/>
    </source>
</evidence>
<dbReference type="AlphaFoldDB" id="A0A0G0YRC1"/>
<dbReference type="InterPro" id="IPR002173">
    <property type="entry name" value="Carboh/pur_kinase_PfkB_CS"/>
</dbReference>
<organism evidence="4 5">
    <name type="scientific">Candidatus Curtissbacteria bacterium GW2011_GWA2_41_24</name>
    <dbReference type="NCBI Taxonomy" id="1618411"/>
    <lineage>
        <taxon>Bacteria</taxon>
        <taxon>Candidatus Curtissiibacteriota</taxon>
    </lineage>
</organism>
<reference evidence="4 5" key="1">
    <citation type="journal article" date="2015" name="Nature">
        <title>rRNA introns, odd ribosomes, and small enigmatic genomes across a large radiation of phyla.</title>
        <authorList>
            <person name="Brown C.T."/>
            <person name="Hug L.A."/>
            <person name="Thomas B.C."/>
            <person name="Sharon I."/>
            <person name="Castelle C.J."/>
            <person name="Singh A."/>
            <person name="Wilkins M.J."/>
            <person name="Williams K.H."/>
            <person name="Banfield J.F."/>
        </authorList>
    </citation>
    <scope>NUCLEOTIDE SEQUENCE [LARGE SCALE GENOMIC DNA]</scope>
</reference>
<evidence type="ECO:0000313" key="4">
    <source>
        <dbReference type="EMBL" id="KKS02948.1"/>
    </source>
</evidence>
<dbReference type="PROSITE" id="PS00583">
    <property type="entry name" value="PFKB_KINASES_1"/>
    <property type="match status" value="1"/>
</dbReference>
<evidence type="ECO:0000259" key="3">
    <source>
        <dbReference type="Pfam" id="PF00294"/>
    </source>
</evidence>
<dbReference type="InterPro" id="IPR029056">
    <property type="entry name" value="Ribokinase-like"/>
</dbReference>
<dbReference type="EMBL" id="LCBC01000025">
    <property type="protein sequence ID" value="KKS02948.1"/>
    <property type="molecule type" value="Genomic_DNA"/>
</dbReference>
<dbReference type="PANTHER" id="PTHR10584:SF166">
    <property type="entry name" value="RIBOKINASE"/>
    <property type="match status" value="1"/>
</dbReference>
<proteinExistence type="predicted"/>
<keyword evidence="1" id="KW-0808">Transferase</keyword>
<dbReference type="Gene3D" id="3.40.1190.20">
    <property type="match status" value="1"/>
</dbReference>
<protein>
    <recommendedName>
        <fullName evidence="3">Carbohydrate kinase PfkB domain-containing protein</fullName>
    </recommendedName>
</protein>
<keyword evidence="2" id="KW-0418">Kinase</keyword>
<sequence length="331" mass="36628">MPNNAFDLITIGDSTIDTFIRIHDATVECDINHQECKICVKYGDKIPVDSIAHGVAGNAANVAVGCSKLGLRTAIYTNLGDDDHGKNIKQVLERENVANDYVEVHSGKDSNLSVVLTFQGERTIFVYHQDWDYRLPNLVDASWIYLTSMAESFSNSNIMDEVYHYIAKSKAKLAFGPGTFQLKANVKRYPKILEKCEVIFSNLEEAKRILEISESEIVNERDLLSRIHLLGPKTVVITDGANGSYVSDGNRNLKIGIFPTKLVEKTGAGDAYASGFMAAIISRMPLEEAMTWGAINAASVIVETGTQNGLLTKEQLLKHRHNVKNFKAVNF</sequence>
<gene>
    <name evidence="4" type="ORF">UU56_C0025G0020</name>
</gene>
<dbReference type="PANTHER" id="PTHR10584">
    <property type="entry name" value="SUGAR KINASE"/>
    <property type="match status" value="1"/>
</dbReference>
<dbReference type="InterPro" id="IPR011611">
    <property type="entry name" value="PfkB_dom"/>
</dbReference>
<evidence type="ECO:0000256" key="1">
    <source>
        <dbReference type="ARBA" id="ARBA00022679"/>
    </source>
</evidence>
<evidence type="ECO:0000313" key="5">
    <source>
        <dbReference type="Proteomes" id="UP000034493"/>
    </source>
</evidence>
<dbReference type="Pfam" id="PF00294">
    <property type="entry name" value="PfkB"/>
    <property type="match status" value="1"/>
</dbReference>
<dbReference type="SUPFAM" id="SSF53613">
    <property type="entry name" value="Ribokinase-like"/>
    <property type="match status" value="1"/>
</dbReference>